<dbReference type="PANTHER" id="PTHR15431">
    <property type="entry name" value="FGFR1 ONCOGENE PARTNER/LISH DOMAIN-CONTAINING PROTEIN"/>
    <property type="match status" value="1"/>
</dbReference>
<sequence length="326" mass="36221">MSGNEEETELRDLLLQTLEKNGVLGKIKAELRAGVFLALESKDQSDNYSHGANRKLTNFKSQSATGPLYLELVQEFLTFFDLDYTNAVFTVEAGCSSNSDSRNQLLKNLNLPHEENSALPVLGQLIQSKQSSKPNLITTPSESHIETAKNIFKEHSNSFDSGLVSKTKAVDALSQLCPEFPRYLLQSFVDDEMRRSTLQNISCITFIQIYEKLFKLCSTITTVSPAMGESIRSSYNDSTPNMSGEFDKGVFRSDKEVEKNLENLLMQDHIGSADYEGDFNSVSQTSISEDLQGDGLLSSAPSSYAELTDDHTLGESNHDMDYTEDI</sequence>
<protein>
    <submittedName>
        <fullName evidence="5">FGFR1 oncogene partner-like</fullName>
    </submittedName>
</protein>
<accession>A0A6F9DDE0</accession>
<feature type="compositionally biased region" description="Basic and acidic residues" evidence="3">
    <location>
        <begin position="308"/>
        <end position="326"/>
    </location>
</feature>
<keyword evidence="1" id="KW-0963">Cytoplasm</keyword>
<evidence type="ECO:0000313" key="5">
    <source>
        <dbReference type="EMBL" id="CAB3245927.1"/>
    </source>
</evidence>
<dbReference type="Gene3D" id="1.20.960.40">
    <property type="match status" value="1"/>
</dbReference>
<dbReference type="Pfam" id="PF09398">
    <property type="entry name" value="FOP_dimer"/>
    <property type="match status" value="1"/>
</dbReference>
<evidence type="ECO:0000256" key="3">
    <source>
        <dbReference type="SAM" id="MobiDB-lite"/>
    </source>
</evidence>
<dbReference type="InterPro" id="IPR018993">
    <property type="entry name" value="FOP_dimerisation-dom_N"/>
</dbReference>
<organism evidence="5">
    <name type="scientific">Phallusia mammillata</name>
    <dbReference type="NCBI Taxonomy" id="59560"/>
    <lineage>
        <taxon>Eukaryota</taxon>
        <taxon>Metazoa</taxon>
        <taxon>Chordata</taxon>
        <taxon>Tunicata</taxon>
        <taxon>Ascidiacea</taxon>
        <taxon>Phlebobranchia</taxon>
        <taxon>Ascidiidae</taxon>
        <taxon>Phallusia</taxon>
    </lineage>
</organism>
<gene>
    <name evidence="5" type="primary">Fgfr1op2-001</name>
</gene>
<dbReference type="EMBL" id="LR785168">
    <property type="protein sequence ID" value="CAB3245927.1"/>
    <property type="molecule type" value="mRNA"/>
</dbReference>
<reference evidence="5" key="1">
    <citation type="submission" date="2020-04" db="EMBL/GenBank/DDBJ databases">
        <authorList>
            <person name="Neveu A P."/>
        </authorList>
    </citation>
    <scope>NUCLEOTIDE SEQUENCE</scope>
    <source>
        <tissue evidence="5">Whole embryo</tissue>
    </source>
</reference>
<evidence type="ECO:0000259" key="4">
    <source>
        <dbReference type="Pfam" id="PF09398"/>
    </source>
</evidence>
<name>A0A6F9DDE0_9ASCI</name>
<evidence type="ECO:0000256" key="1">
    <source>
        <dbReference type="ARBA" id="ARBA00022490"/>
    </source>
</evidence>
<dbReference type="GO" id="GO:0034453">
    <property type="term" value="P:microtubule anchoring"/>
    <property type="evidence" value="ECO:0007669"/>
    <property type="project" value="InterPro"/>
</dbReference>
<feature type="region of interest" description="Disordered" evidence="3">
    <location>
        <begin position="292"/>
        <end position="326"/>
    </location>
</feature>
<keyword evidence="2" id="KW-0206">Cytoskeleton</keyword>
<evidence type="ECO:0000256" key="2">
    <source>
        <dbReference type="ARBA" id="ARBA00023212"/>
    </source>
</evidence>
<dbReference type="GO" id="GO:0005813">
    <property type="term" value="C:centrosome"/>
    <property type="evidence" value="ECO:0007669"/>
    <property type="project" value="TreeGrafter"/>
</dbReference>
<dbReference type="AlphaFoldDB" id="A0A6F9DDE0"/>
<proteinExistence type="evidence at transcript level"/>
<feature type="domain" description="FGFR1 oncogene partner (FOP) N-terminal dimerisation" evidence="4">
    <location>
        <begin position="58"/>
        <end position="127"/>
    </location>
</feature>
<dbReference type="PANTHER" id="PTHR15431:SF9">
    <property type="entry name" value="CENTROSOMAL PROTEIN 43"/>
    <property type="match status" value="1"/>
</dbReference>